<feature type="non-terminal residue" evidence="1">
    <location>
        <position position="49"/>
    </location>
</feature>
<accession>A0A4S2KQ50</accession>
<keyword evidence="2" id="KW-1185">Reference proteome</keyword>
<protein>
    <submittedName>
        <fullName evidence="1">Uncharacterized protein</fullName>
    </submittedName>
</protein>
<gene>
    <name evidence="1" type="ORF">CRM22_010887</name>
</gene>
<proteinExistence type="predicted"/>
<evidence type="ECO:0000313" key="2">
    <source>
        <dbReference type="Proteomes" id="UP000308267"/>
    </source>
</evidence>
<name>A0A4S2KQ50_OPIFE</name>
<feature type="non-terminal residue" evidence="1">
    <location>
        <position position="1"/>
    </location>
</feature>
<dbReference type="EMBL" id="SJOL01010927">
    <property type="protein sequence ID" value="TGZ50018.1"/>
    <property type="molecule type" value="Genomic_DNA"/>
</dbReference>
<dbReference type="Proteomes" id="UP000308267">
    <property type="component" value="Unassembled WGS sequence"/>
</dbReference>
<comment type="caution">
    <text evidence="1">The sequence shown here is derived from an EMBL/GenBank/DDBJ whole genome shotgun (WGS) entry which is preliminary data.</text>
</comment>
<reference evidence="1 2" key="1">
    <citation type="journal article" date="2019" name="BMC Genomics">
        <title>New insights from Opisthorchis felineus genome: update on genomics of the epidemiologically important liver flukes.</title>
        <authorList>
            <person name="Ershov N.I."/>
            <person name="Mordvinov V.A."/>
            <person name="Prokhortchouk E.B."/>
            <person name="Pakharukova M.Y."/>
            <person name="Gunbin K.V."/>
            <person name="Ustyantsev K."/>
            <person name="Genaev M.A."/>
            <person name="Blinov A.G."/>
            <person name="Mazur A."/>
            <person name="Boulygina E."/>
            <person name="Tsygankova S."/>
            <person name="Khrameeva E."/>
            <person name="Chekanov N."/>
            <person name="Fan G."/>
            <person name="Xiao A."/>
            <person name="Zhang H."/>
            <person name="Xu X."/>
            <person name="Yang H."/>
            <person name="Solovyev V."/>
            <person name="Lee S.M."/>
            <person name="Liu X."/>
            <person name="Afonnikov D.A."/>
            <person name="Skryabin K.G."/>
        </authorList>
    </citation>
    <scope>NUCLEOTIDE SEQUENCE [LARGE SCALE GENOMIC DNA]</scope>
    <source>
        <strain evidence="1">AK-0245</strain>
        <tissue evidence="1">Whole organism</tissue>
    </source>
</reference>
<organism evidence="1 2">
    <name type="scientific">Opisthorchis felineus</name>
    <dbReference type="NCBI Taxonomy" id="147828"/>
    <lineage>
        <taxon>Eukaryota</taxon>
        <taxon>Metazoa</taxon>
        <taxon>Spiralia</taxon>
        <taxon>Lophotrochozoa</taxon>
        <taxon>Platyhelminthes</taxon>
        <taxon>Trematoda</taxon>
        <taxon>Digenea</taxon>
        <taxon>Opisthorchiida</taxon>
        <taxon>Opisthorchiata</taxon>
        <taxon>Opisthorchiidae</taxon>
        <taxon>Opisthorchis</taxon>
    </lineage>
</organism>
<sequence>FSERQSWLSDGFARCENLASAICLQSTVPFGNGRWWSGKQHATSTSFDA</sequence>
<evidence type="ECO:0000313" key="1">
    <source>
        <dbReference type="EMBL" id="TGZ50018.1"/>
    </source>
</evidence>
<dbReference type="AlphaFoldDB" id="A0A4S2KQ50"/>